<dbReference type="EMBL" id="CAWYQH010000097">
    <property type="protein sequence ID" value="CAK8684193.1"/>
    <property type="molecule type" value="Genomic_DNA"/>
</dbReference>
<gene>
    <name evidence="1" type="ORF">CVLEPA_LOCUS15186</name>
</gene>
<proteinExistence type="predicted"/>
<protein>
    <submittedName>
        <fullName evidence="1">Uncharacterized protein</fullName>
    </submittedName>
</protein>
<dbReference type="Pfam" id="PF18775">
    <property type="entry name" value="APOBEC4"/>
    <property type="match status" value="1"/>
</dbReference>
<organism evidence="1 2">
    <name type="scientific">Clavelina lepadiformis</name>
    <name type="common">Light-bulb sea squirt</name>
    <name type="synonym">Ascidia lepadiformis</name>
    <dbReference type="NCBI Taxonomy" id="159417"/>
    <lineage>
        <taxon>Eukaryota</taxon>
        <taxon>Metazoa</taxon>
        <taxon>Chordata</taxon>
        <taxon>Tunicata</taxon>
        <taxon>Ascidiacea</taxon>
        <taxon>Aplousobranchia</taxon>
        <taxon>Clavelinidae</taxon>
        <taxon>Clavelina</taxon>
    </lineage>
</organism>
<comment type="caution">
    <text evidence="1">The sequence shown here is derived from an EMBL/GenBank/DDBJ whole genome shotgun (WGS) entry which is preliminary data.</text>
</comment>
<evidence type="ECO:0000313" key="2">
    <source>
        <dbReference type="Proteomes" id="UP001642483"/>
    </source>
</evidence>
<evidence type="ECO:0000313" key="1">
    <source>
        <dbReference type="EMBL" id="CAK8684193.1"/>
    </source>
</evidence>
<accession>A0ABP0FY17</accession>
<keyword evidence="2" id="KW-1185">Reference proteome</keyword>
<sequence>MLARKRKEEIQMAALSLQDYLTYFLLKNDMNESRNDQDKAGHPNHSLLVATVYKLDKAGAEHVIYSSRIVGGKTADPVTQFVFDMTGKTGNVSNGGSLVRSSSLMDINGECESQLPANSSVTIDILASRSPSNVGADELQRLLEHCKKNSIKANIQFTFAHPFSWDNKYNKEGIQRLHQKGIKLKPLSFQQGLNMMMSDIQDTLESLDEMETCRGAVFINYHMLKRAIVKFRDAIMLKSDFYHQDNDEKLREILGYQNGLPSYKKIQTEPAAFSLMTYRDFFLLQNTEQIWAKVKLSLTKLKNGVTQEEPLYEVVFTAPEPKKEKRNKNNLVKNPLDKQSLVAFTDKLWKLVGDNVTLKELTNHDEIIINLGTVISEYPDRMGWHEALETLHRHLADKLEDMKMSTVKVESVVRYAMNISDGMSPATSGRSTPSKGQSSKVDRGFTTECMHIQDILFDMLEDLEDNMVHLGTIDFGRGANIKVDKAVVSSGLGLLNKAMTIRTLDGEVYSMNSDFTDQYSDDMNHS</sequence>
<dbReference type="Gene3D" id="3.40.140.10">
    <property type="entry name" value="Cytidine Deaminase, domain 2"/>
    <property type="match status" value="1"/>
</dbReference>
<dbReference type="Proteomes" id="UP001642483">
    <property type="component" value="Unassembled WGS sequence"/>
</dbReference>
<name>A0ABP0FY17_CLALP</name>
<reference evidence="1 2" key="1">
    <citation type="submission" date="2024-02" db="EMBL/GenBank/DDBJ databases">
        <authorList>
            <person name="Daric V."/>
            <person name="Darras S."/>
        </authorList>
    </citation>
    <scope>NUCLEOTIDE SEQUENCE [LARGE SCALE GENOMIC DNA]</scope>
</reference>